<dbReference type="Proteomes" id="UP001066276">
    <property type="component" value="Chromosome 11"/>
</dbReference>
<name>A0AAV7LPF1_PLEWA</name>
<dbReference type="AlphaFoldDB" id="A0AAV7LPF1"/>
<evidence type="ECO:0000313" key="2">
    <source>
        <dbReference type="Proteomes" id="UP001066276"/>
    </source>
</evidence>
<proteinExistence type="predicted"/>
<reference evidence="1" key="1">
    <citation type="journal article" date="2022" name="bioRxiv">
        <title>Sequencing and chromosome-scale assembly of the giantPleurodeles waltlgenome.</title>
        <authorList>
            <person name="Brown T."/>
            <person name="Elewa A."/>
            <person name="Iarovenko S."/>
            <person name="Subramanian E."/>
            <person name="Araus A.J."/>
            <person name="Petzold A."/>
            <person name="Susuki M."/>
            <person name="Suzuki K.-i.T."/>
            <person name="Hayashi T."/>
            <person name="Toyoda A."/>
            <person name="Oliveira C."/>
            <person name="Osipova E."/>
            <person name="Leigh N.D."/>
            <person name="Simon A."/>
            <person name="Yun M.H."/>
        </authorList>
    </citation>
    <scope>NUCLEOTIDE SEQUENCE</scope>
    <source>
        <strain evidence="1">20211129_DDA</strain>
        <tissue evidence="1">Liver</tissue>
    </source>
</reference>
<accession>A0AAV7LPF1</accession>
<dbReference type="EMBL" id="JANPWB010000015">
    <property type="protein sequence ID" value="KAJ1092962.1"/>
    <property type="molecule type" value="Genomic_DNA"/>
</dbReference>
<gene>
    <name evidence="1" type="ORF">NDU88_006072</name>
</gene>
<keyword evidence="2" id="KW-1185">Reference proteome</keyword>
<comment type="caution">
    <text evidence="1">The sequence shown here is derived from an EMBL/GenBank/DDBJ whole genome shotgun (WGS) entry which is preliminary data.</text>
</comment>
<organism evidence="1 2">
    <name type="scientific">Pleurodeles waltl</name>
    <name type="common">Iberian ribbed newt</name>
    <dbReference type="NCBI Taxonomy" id="8319"/>
    <lineage>
        <taxon>Eukaryota</taxon>
        <taxon>Metazoa</taxon>
        <taxon>Chordata</taxon>
        <taxon>Craniata</taxon>
        <taxon>Vertebrata</taxon>
        <taxon>Euteleostomi</taxon>
        <taxon>Amphibia</taxon>
        <taxon>Batrachia</taxon>
        <taxon>Caudata</taxon>
        <taxon>Salamandroidea</taxon>
        <taxon>Salamandridae</taxon>
        <taxon>Pleurodelinae</taxon>
        <taxon>Pleurodeles</taxon>
    </lineage>
</organism>
<evidence type="ECO:0000313" key="1">
    <source>
        <dbReference type="EMBL" id="KAJ1092962.1"/>
    </source>
</evidence>
<sequence>MEHSSSELVYLVRPKSVSSTDLKCAAETAASWLWDLAPPNNILYCCVTTIPQLTPYTPLLPELPRSAPESELPALVTIFGTILHLAKAATTAGHCPAASFLLLLSVACRT</sequence>
<protein>
    <submittedName>
        <fullName evidence="1">Uncharacterized protein</fullName>
    </submittedName>
</protein>